<feature type="chain" id="PRO_5017417756" description="Lipoprotein" evidence="1">
    <location>
        <begin position="23"/>
        <end position="95"/>
    </location>
</feature>
<evidence type="ECO:0008006" key="4">
    <source>
        <dbReference type="Google" id="ProtNLM"/>
    </source>
</evidence>
<evidence type="ECO:0000313" key="3">
    <source>
        <dbReference type="Proteomes" id="UP000266426"/>
    </source>
</evidence>
<dbReference type="AlphaFoldDB" id="A0A3A4QYX6"/>
<organism evidence="2 3">
    <name type="scientific">Candidatus Auribacter fodinae</name>
    <dbReference type="NCBI Taxonomy" id="2093366"/>
    <lineage>
        <taxon>Bacteria</taxon>
        <taxon>Pseudomonadati</taxon>
        <taxon>Candidatus Auribacterota</taxon>
        <taxon>Candidatus Auribacteria</taxon>
        <taxon>Candidatus Auribacterales</taxon>
        <taxon>Candidatus Auribacteraceae</taxon>
        <taxon>Candidatus Auribacter</taxon>
    </lineage>
</organism>
<proteinExistence type="predicted"/>
<reference evidence="2 3" key="1">
    <citation type="journal article" date="2017" name="ISME J.">
        <title>Energy and carbon metabolisms in a deep terrestrial subsurface fluid microbial community.</title>
        <authorList>
            <person name="Momper L."/>
            <person name="Jungbluth S.P."/>
            <person name="Lee M.D."/>
            <person name="Amend J.P."/>
        </authorList>
    </citation>
    <scope>NUCLEOTIDE SEQUENCE [LARGE SCALE GENOMIC DNA]</scope>
    <source>
        <strain evidence="2">SURF_26</strain>
    </source>
</reference>
<name>A0A3A4QYX6_9BACT</name>
<gene>
    <name evidence="2" type="ORF">C4541_10320</name>
</gene>
<evidence type="ECO:0000313" key="2">
    <source>
        <dbReference type="EMBL" id="RJP57346.1"/>
    </source>
</evidence>
<dbReference type="EMBL" id="QZJZ01000082">
    <property type="protein sequence ID" value="RJP57346.1"/>
    <property type="molecule type" value="Genomic_DNA"/>
</dbReference>
<dbReference type="PROSITE" id="PS51257">
    <property type="entry name" value="PROKAR_LIPOPROTEIN"/>
    <property type="match status" value="1"/>
</dbReference>
<sequence>MNAVFKLWAVVGILSFAASCYSAGIETGETEKTEDESKVFEEVNQNPFSKFFIFQIPQYMFNSVSQIDKLPGELGKNVKMGYEASNDYGNLTFRQ</sequence>
<dbReference type="Proteomes" id="UP000266426">
    <property type="component" value="Unassembled WGS sequence"/>
</dbReference>
<comment type="caution">
    <text evidence="2">The sequence shown here is derived from an EMBL/GenBank/DDBJ whole genome shotgun (WGS) entry which is preliminary data.</text>
</comment>
<protein>
    <recommendedName>
        <fullName evidence="4">Lipoprotein</fullName>
    </recommendedName>
</protein>
<accession>A0A3A4QYX6</accession>
<keyword evidence="1" id="KW-0732">Signal</keyword>
<evidence type="ECO:0000256" key="1">
    <source>
        <dbReference type="SAM" id="SignalP"/>
    </source>
</evidence>
<feature type="signal peptide" evidence="1">
    <location>
        <begin position="1"/>
        <end position="22"/>
    </location>
</feature>